<dbReference type="AlphaFoldDB" id="A0A6J4VAQ2"/>
<evidence type="ECO:0000256" key="1">
    <source>
        <dbReference type="SAM" id="MobiDB-lite"/>
    </source>
</evidence>
<sequence>MRPHLALVNQPVEDRALFAAPRRSSSLLVLPLALAIVMVFVTWPHDRQTRLGPANLGLGAGPVSAAGPQTIANQRPLFVTPTVADSRPAANKGDGAPAPVSRSGDPFDVRGAPTVDAPTIKRILRSYGSPAVDAADAMYALGVQYGIDPAFCLAFFIHESTAGTAGVARVTKSVGNIRTTPGYRDYQGYRHYDSWEQGIDDWYQLISDLYIGAWGLTTVDAIIPVYAPSSDGNNPTGYVATVKKLVGGWRA</sequence>
<evidence type="ECO:0000313" key="3">
    <source>
        <dbReference type="EMBL" id="CAA9573609.1"/>
    </source>
</evidence>
<gene>
    <name evidence="3" type="ORF">AVDCRST_MAG88-2590</name>
</gene>
<keyword evidence="2" id="KW-1133">Transmembrane helix</keyword>
<name>A0A6J4VAQ2_9BACT</name>
<reference evidence="3" key="1">
    <citation type="submission" date="2020-02" db="EMBL/GenBank/DDBJ databases">
        <authorList>
            <person name="Meier V. D."/>
        </authorList>
    </citation>
    <scope>NUCLEOTIDE SEQUENCE</scope>
    <source>
        <strain evidence="3">AVDCRST_MAG88</strain>
    </source>
</reference>
<accession>A0A6J4VAQ2</accession>
<feature type="transmembrane region" description="Helical" evidence="2">
    <location>
        <begin position="25"/>
        <end position="43"/>
    </location>
</feature>
<evidence type="ECO:0000256" key="2">
    <source>
        <dbReference type="SAM" id="Phobius"/>
    </source>
</evidence>
<keyword evidence="2" id="KW-0472">Membrane</keyword>
<protein>
    <submittedName>
        <fullName evidence="3">Uncharacterized protein</fullName>
    </submittedName>
</protein>
<organism evidence="3">
    <name type="scientific">uncultured Thermomicrobiales bacterium</name>
    <dbReference type="NCBI Taxonomy" id="1645740"/>
    <lineage>
        <taxon>Bacteria</taxon>
        <taxon>Pseudomonadati</taxon>
        <taxon>Thermomicrobiota</taxon>
        <taxon>Thermomicrobia</taxon>
        <taxon>Thermomicrobiales</taxon>
        <taxon>environmental samples</taxon>
    </lineage>
</organism>
<proteinExistence type="predicted"/>
<dbReference type="EMBL" id="CADCWM010000640">
    <property type="protein sequence ID" value="CAA9573609.1"/>
    <property type="molecule type" value="Genomic_DNA"/>
</dbReference>
<feature type="region of interest" description="Disordered" evidence="1">
    <location>
        <begin position="84"/>
        <end position="111"/>
    </location>
</feature>
<keyword evidence="2" id="KW-0812">Transmembrane</keyword>